<evidence type="ECO:0000256" key="4">
    <source>
        <dbReference type="ARBA" id="ARBA00022679"/>
    </source>
</evidence>
<evidence type="ECO:0000256" key="8">
    <source>
        <dbReference type="ARBA" id="ARBA00023098"/>
    </source>
</evidence>
<keyword evidence="4" id="KW-0808">Transferase</keyword>
<dbReference type="OrthoDB" id="9762009at2"/>
<evidence type="ECO:0000256" key="3">
    <source>
        <dbReference type="ARBA" id="ARBA00022516"/>
    </source>
</evidence>
<keyword evidence="10" id="KW-0594">Phospholipid biosynthesis</keyword>
<protein>
    <recommendedName>
        <fullName evidence="12">Cardiolipin synthase</fullName>
        <ecNumber evidence="12">2.7.8.-</ecNumber>
    </recommendedName>
</protein>
<dbReference type="Pfam" id="PF13091">
    <property type="entry name" value="PLDc_2"/>
    <property type="match status" value="2"/>
</dbReference>
<dbReference type="PANTHER" id="PTHR21248:SF22">
    <property type="entry name" value="PHOSPHOLIPASE D"/>
    <property type="match status" value="1"/>
</dbReference>
<name>A0A2N6PEE0_9MICO</name>
<keyword evidence="8" id="KW-0443">Lipid metabolism</keyword>
<evidence type="ECO:0000256" key="9">
    <source>
        <dbReference type="ARBA" id="ARBA00023136"/>
    </source>
</evidence>
<evidence type="ECO:0000256" key="13">
    <source>
        <dbReference type="SAM" id="Phobius"/>
    </source>
</evidence>
<keyword evidence="7 13" id="KW-1133">Transmembrane helix</keyword>
<evidence type="ECO:0000313" key="16">
    <source>
        <dbReference type="Proteomes" id="UP000235703"/>
    </source>
</evidence>
<keyword evidence="3" id="KW-0444">Lipid biosynthesis</keyword>
<gene>
    <name evidence="15" type="primary">cls</name>
    <name evidence="15" type="ORF">CJ198_13160</name>
</gene>
<keyword evidence="2" id="KW-1003">Cell membrane</keyword>
<evidence type="ECO:0000256" key="11">
    <source>
        <dbReference type="ARBA" id="ARBA00023264"/>
    </source>
</evidence>
<evidence type="ECO:0000259" key="14">
    <source>
        <dbReference type="PROSITE" id="PS50035"/>
    </source>
</evidence>
<evidence type="ECO:0000256" key="10">
    <source>
        <dbReference type="ARBA" id="ARBA00023209"/>
    </source>
</evidence>
<keyword evidence="6" id="KW-0677">Repeat</keyword>
<comment type="subcellular location">
    <subcellularLocation>
        <location evidence="1">Cell membrane</location>
        <topology evidence="1">Multi-pass membrane protein</topology>
    </subcellularLocation>
</comment>
<dbReference type="PANTHER" id="PTHR21248">
    <property type="entry name" value="CARDIOLIPIN SYNTHASE"/>
    <property type="match status" value="1"/>
</dbReference>
<evidence type="ECO:0000256" key="2">
    <source>
        <dbReference type="ARBA" id="ARBA00022475"/>
    </source>
</evidence>
<evidence type="ECO:0000313" key="15">
    <source>
        <dbReference type="EMBL" id="PMB97063.1"/>
    </source>
</evidence>
<dbReference type="GO" id="GO:0032049">
    <property type="term" value="P:cardiolipin biosynthetic process"/>
    <property type="evidence" value="ECO:0007669"/>
    <property type="project" value="UniProtKB-UniRule"/>
</dbReference>
<feature type="transmembrane region" description="Helical" evidence="13">
    <location>
        <begin position="12"/>
        <end position="32"/>
    </location>
</feature>
<sequence>MNFFTFIPVEPGWPLWVTIALITVDFVIRVVALGAVPYRRKPSVALGWLLAIFLIPYIGLLAFWMFGSSKLPRKRREMQTEINRLIKHETGGQSILGRDDHLPEPLATAAQLNYSLGALPMVHGNEFTLEGDNHQCMLDMAREVDQAQKYVHFEFYIVAIDDASRPLLDALLRAHARGVTVRILIDHVGSLGYPGYSDLVKELDASGVPWRRSLPLRPWKGEYQRPDLRNHRKILVIDGEIAYTGSQNVIHRSYNKRTNLRKGFQWKDLSVRCTGPVVAELNAVFASDWYSETEVILFEEFDTELDPVYEGGAMAQVVPSGPGFDLENNLRLFNHLIYNANEQIVICSPYFVPDESLMHALVTEAHSGVDVRIYVGATSDHWVTQKAQESYYADLLDAGVQIFQYHEPTVLHSKFLLIDDEVTIIGSSNMDARSFAMNLEVSLFLVDRGFTQAMYDLEAADYRANSVKVDRQEWMERSTGQKYLENVCRLTSSLL</sequence>
<dbReference type="Proteomes" id="UP000235703">
    <property type="component" value="Unassembled WGS sequence"/>
</dbReference>
<keyword evidence="9 13" id="KW-0472">Membrane</keyword>
<evidence type="ECO:0000256" key="5">
    <source>
        <dbReference type="ARBA" id="ARBA00022692"/>
    </source>
</evidence>
<reference evidence="15 16" key="1">
    <citation type="submission" date="2017-09" db="EMBL/GenBank/DDBJ databases">
        <title>Bacterial strain isolated from the female urinary microbiota.</title>
        <authorList>
            <person name="Thomas-White K."/>
            <person name="Kumar N."/>
            <person name="Forster S."/>
            <person name="Putonti C."/>
            <person name="Lawley T."/>
            <person name="Wolfe A.J."/>
        </authorList>
    </citation>
    <scope>NUCLEOTIDE SEQUENCE [LARGE SCALE GENOMIC DNA]</scope>
    <source>
        <strain evidence="15 16">UMB0680</strain>
    </source>
</reference>
<dbReference type="InterPro" id="IPR027379">
    <property type="entry name" value="CLS_N"/>
</dbReference>
<dbReference type="InterPro" id="IPR025202">
    <property type="entry name" value="PLD-like_dom"/>
</dbReference>
<keyword evidence="11" id="KW-1208">Phospholipid metabolism</keyword>
<dbReference type="NCBIfam" id="TIGR04265">
    <property type="entry name" value="bac_cardiolipin"/>
    <property type="match status" value="1"/>
</dbReference>
<dbReference type="InterPro" id="IPR001736">
    <property type="entry name" value="PLipase_D/transphosphatidylase"/>
</dbReference>
<evidence type="ECO:0000256" key="12">
    <source>
        <dbReference type="NCBIfam" id="TIGR04265"/>
    </source>
</evidence>
<feature type="domain" description="PLD phosphodiesterase" evidence="14">
    <location>
        <begin position="407"/>
        <end position="434"/>
    </location>
</feature>
<feature type="transmembrane region" description="Helical" evidence="13">
    <location>
        <begin position="44"/>
        <end position="66"/>
    </location>
</feature>
<evidence type="ECO:0000256" key="7">
    <source>
        <dbReference type="ARBA" id="ARBA00022989"/>
    </source>
</evidence>
<keyword evidence="5 13" id="KW-0812">Transmembrane</keyword>
<dbReference type="Pfam" id="PF13396">
    <property type="entry name" value="PLDc_N"/>
    <property type="match status" value="1"/>
</dbReference>
<dbReference type="PROSITE" id="PS50035">
    <property type="entry name" value="PLD"/>
    <property type="match status" value="2"/>
</dbReference>
<dbReference type="GO" id="GO:0005886">
    <property type="term" value="C:plasma membrane"/>
    <property type="evidence" value="ECO:0007669"/>
    <property type="project" value="UniProtKB-SubCell"/>
</dbReference>
<organism evidence="15 16">
    <name type="scientific">Brevibacterium luteolum</name>
    <dbReference type="NCBI Taxonomy" id="199591"/>
    <lineage>
        <taxon>Bacteria</taxon>
        <taxon>Bacillati</taxon>
        <taxon>Actinomycetota</taxon>
        <taxon>Actinomycetes</taxon>
        <taxon>Micrococcales</taxon>
        <taxon>Brevibacteriaceae</taxon>
        <taxon>Brevibacterium</taxon>
    </lineage>
</organism>
<dbReference type="Gene3D" id="3.30.870.10">
    <property type="entry name" value="Endonuclease Chain A"/>
    <property type="match status" value="2"/>
</dbReference>
<keyword evidence="16" id="KW-1185">Reference proteome</keyword>
<dbReference type="InterPro" id="IPR022924">
    <property type="entry name" value="Cardiolipin_synthase"/>
</dbReference>
<dbReference type="EMBL" id="PNFZ01000010">
    <property type="protein sequence ID" value="PMB97063.1"/>
    <property type="molecule type" value="Genomic_DNA"/>
</dbReference>
<dbReference type="SMART" id="SM00155">
    <property type="entry name" value="PLDc"/>
    <property type="match status" value="2"/>
</dbReference>
<proteinExistence type="predicted"/>
<evidence type="ECO:0000256" key="1">
    <source>
        <dbReference type="ARBA" id="ARBA00004651"/>
    </source>
</evidence>
<evidence type="ECO:0000256" key="6">
    <source>
        <dbReference type="ARBA" id="ARBA00022737"/>
    </source>
</evidence>
<dbReference type="GO" id="GO:0008808">
    <property type="term" value="F:cardiolipin synthase activity"/>
    <property type="evidence" value="ECO:0007669"/>
    <property type="project" value="UniProtKB-UniRule"/>
</dbReference>
<dbReference type="AlphaFoldDB" id="A0A2N6PEE0"/>
<dbReference type="EC" id="2.7.8.-" evidence="12"/>
<feature type="domain" description="PLD phosphodiesterase" evidence="14">
    <location>
        <begin position="226"/>
        <end position="253"/>
    </location>
</feature>
<accession>A0A2N6PEE0</accession>
<comment type="caution">
    <text evidence="15">The sequence shown here is derived from an EMBL/GenBank/DDBJ whole genome shotgun (WGS) entry which is preliminary data.</text>
</comment>
<dbReference type="RefSeq" id="WP_102163068.1">
    <property type="nucleotide sequence ID" value="NZ_PNFZ01000010.1"/>
</dbReference>
<dbReference type="SUPFAM" id="SSF56024">
    <property type="entry name" value="Phospholipase D/nuclease"/>
    <property type="match status" value="2"/>
</dbReference>